<gene>
    <name evidence="2" type="ORF">METZ01_LOCUS347535</name>
</gene>
<dbReference type="InterPro" id="IPR007630">
    <property type="entry name" value="RNA_pol_sigma70_r4"/>
</dbReference>
<organism evidence="2">
    <name type="scientific">marine metagenome</name>
    <dbReference type="NCBI Taxonomy" id="408172"/>
    <lineage>
        <taxon>unclassified sequences</taxon>
        <taxon>metagenomes</taxon>
        <taxon>ecological metagenomes</taxon>
    </lineage>
</organism>
<dbReference type="Gene3D" id="1.10.10.10">
    <property type="entry name" value="Winged helix-like DNA-binding domain superfamily/Winged helix DNA-binding domain"/>
    <property type="match status" value="1"/>
</dbReference>
<dbReference type="EMBL" id="UINC01120287">
    <property type="protein sequence ID" value="SVC94681.1"/>
    <property type="molecule type" value="Genomic_DNA"/>
</dbReference>
<dbReference type="SUPFAM" id="SSF88659">
    <property type="entry name" value="Sigma3 and sigma4 domains of RNA polymerase sigma factors"/>
    <property type="match status" value="1"/>
</dbReference>
<sequence>MPFGISPETPNDSESGRRNDYISLLPLRRESMKTCGKNRSQTTSPKCSINWMKEKGKSSGCISAWIVILQKLLEEVGSIFDITRERVRQLQNIAIKKMQTIM</sequence>
<dbReference type="GO" id="GO:0003700">
    <property type="term" value="F:DNA-binding transcription factor activity"/>
    <property type="evidence" value="ECO:0007669"/>
    <property type="project" value="InterPro"/>
</dbReference>
<protein>
    <recommendedName>
        <fullName evidence="1">RNA polymerase sigma-70 region 4 domain-containing protein</fullName>
    </recommendedName>
</protein>
<dbReference type="InterPro" id="IPR013324">
    <property type="entry name" value="RNA_pol_sigma_r3/r4-like"/>
</dbReference>
<feature type="non-terminal residue" evidence="2">
    <location>
        <position position="1"/>
    </location>
</feature>
<feature type="non-terminal residue" evidence="2">
    <location>
        <position position="102"/>
    </location>
</feature>
<reference evidence="2" key="1">
    <citation type="submission" date="2018-05" db="EMBL/GenBank/DDBJ databases">
        <authorList>
            <person name="Lanie J.A."/>
            <person name="Ng W.-L."/>
            <person name="Kazmierczak K.M."/>
            <person name="Andrzejewski T.M."/>
            <person name="Davidsen T.M."/>
            <person name="Wayne K.J."/>
            <person name="Tettelin H."/>
            <person name="Glass J.I."/>
            <person name="Rusch D."/>
            <person name="Podicherti R."/>
            <person name="Tsui H.-C.T."/>
            <person name="Winkler M.E."/>
        </authorList>
    </citation>
    <scope>NUCLEOTIDE SEQUENCE</scope>
</reference>
<dbReference type="AlphaFoldDB" id="A0A382RDN2"/>
<dbReference type="PRINTS" id="PR00046">
    <property type="entry name" value="SIGMA70FCT"/>
</dbReference>
<evidence type="ECO:0000259" key="1">
    <source>
        <dbReference type="Pfam" id="PF04545"/>
    </source>
</evidence>
<dbReference type="InterPro" id="IPR036388">
    <property type="entry name" value="WH-like_DNA-bd_sf"/>
</dbReference>
<dbReference type="Pfam" id="PF04545">
    <property type="entry name" value="Sigma70_r4"/>
    <property type="match status" value="1"/>
</dbReference>
<feature type="domain" description="RNA polymerase sigma-70 region 4" evidence="1">
    <location>
        <begin position="73"/>
        <end position="99"/>
    </location>
</feature>
<accession>A0A382RDN2</accession>
<dbReference type="GO" id="GO:0006352">
    <property type="term" value="P:DNA-templated transcription initiation"/>
    <property type="evidence" value="ECO:0007669"/>
    <property type="project" value="InterPro"/>
</dbReference>
<dbReference type="InterPro" id="IPR000943">
    <property type="entry name" value="RNA_pol_sigma70"/>
</dbReference>
<name>A0A382RDN2_9ZZZZ</name>
<proteinExistence type="predicted"/>
<evidence type="ECO:0000313" key="2">
    <source>
        <dbReference type="EMBL" id="SVC94681.1"/>
    </source>
</evidence>